<dbReference type="PANTHER" id="PTHR43808:SF9">
    <property type="entry name" value="BLL0789 PROTEIN"/>
    <property type="match status" value="1"/>
</dbReference>
<reference evidence="5 6" key="1">
    <citation type="journal article" date="2011" name="Stand. Genomic Sci.">
        <title>Complete genome sequence of Deinococcus maricopensis type strain (LB-34).</title>
        <authorList>
            <person name="Pukall R."/>
            <person name="Zeytun A."/>
            <person name="Lucas S."/>
            <person name="Lapidus A."/>
            <person name="Hammon N."/>
            <person name="Deshpande S."/>
            <person name="Nolan M."/>
            <person name="Cheng J.F."/>
            <person name="Pitluck S."/>
            <person name="Liolios K."/>
            <person name="Pagani I."/>
            <person name="Mikhailova N."/>
            <person name="Ivanova N."/>
            <person name="Mavromatis K."/>
            <person name="Pati A."/>
            <person name="Tapia R."/>
            <person name="Han C."/>
            <person name="Goodwin L."/>
            <person name="Chen A."/>
            <person name="Palaniappan K."/>
            <person name="Land M."/>
            <person name="Hauser L."/>
            <person name="Chang Y.J."/>
            <person name="Jeffries C.D."/>
            <person name="Brambilla E.M."/>
            <person name="Rohde M."/>
            <person name="Goker M."/>
            <person name="Detter J.C."/>
            <person name="Woyke T."/>
            <person name="Bristow J."/>
            <person name="Eisen J.A."/>
            <person name="Markowitz V."/>
            <person name="Hugenholtz P."/>
            <person name="Kyrpides N.C."/>
            <person name="Klenk H.P."/>
        </authorList>
    </citation>
    <scope>NUCLEOTIDE SEQUENCE [LARGE SCALE GENOMIC DNA]</scope>
    <source>
        <strain evidence="6">DSM 21211 / LMG 22137 / NRRL B-23946 / LB-34</strain>
    </source>
</reference>
<dbReference type="HOGENOM" id="CLU_021802_7_0_0"/>
<dbReference type="eggNOG" id="COG0624">
    <property type="taxonomic scope" value="Bacteria"/>
</dbReference>
<dbReference type="STRING" id="709986.Deima_1207"/>
<sequence>MPSMTRPDTFDVPAMLRDLQTLVELESPSDDLDAVMRVQDHVDAWMRDLGADVHTLPGSTRRYTLGPQDRPVLILMHADTVWPHGTLGRLPFRIEDDRAYGPGTYDMKGGIVMAVHALRAVRGQLPHGIEVLLTPDEETGSASSRAHIEDAAGHARAVLVVEPPVADTHALKTGRKGVGDYTLHLHGVASHAGNQPKLGASAVAEAARLILQVNDLGNDDLGTTVNATVIRGGTARNVIPADATVDIDVRVQRMSEAERVHAALHNLKTTDPRVTLSVAGDINRPPFERTDGTARLYSRAQAAARDLGFEVSEAFVGGGSDGNFTAPIAPTLDGLGAPGDGAHADHEHVRIDRLALHTALLARLILDPGVESA</sequence>
<keyword evidence="5" id="KW-0121">Carboxypeptidase</keyword>
<dbReference type="InterPro" id="IPR002933">
    <property type="entry name" value="Peptidase_M20"/>
</dbReference>
<evidence type="ECO:0000256" key="1">
    <source>
        <dbReference type="ARBA" id="ARBA00022723"/>
    </source>
</evidence>
<keyword evidence="6" id="KW-1185">Reference proteome</keyword>
<gene>
    <name evidence="5" type="ordered locus">Deima_1207</name>
</gene>
<dbReference type="PANTHER" id="PTHR43808">
    <property type="entry name" value="ACETYLORNITHINE DEACETYLASE"/>
    <property type="match status" value="1"/>
</dbReference>
<dbReference type="CDD" id="cd03885">
    <property type="entry name" value="M20_CPDG2"/>
    <property type="match status" value="1"/>
</dbReference>
<dbReference type="EMBL" id="CP002454">
    <property type="protein sequence ID" value="ADV66858.1"/>
    <property type="molecule type" value="Genomic_DNA"/>
</dbReference>
<dbReference type="Pfam" id="PF07687">
    <property type="entry name" value="M20_dimer"/>
    <property type="match status" value="1"/>
</dbReference>
<dbReference type="InterPro" id="IPR017150">
    <property type="entry name" value="Pept_M20_glutamate_carboxypep"/>
</dbReference>
<dbReference type="InterPro" id="IPR011650">
    <property type="entry name" value="Peptidase_M20_dimer"/>
</dbReference>
<evidence type="ECO:0000313" key="5">
    <source>
        <dbReference type="EMBL" id="ADV66858.1"/>
    </source>
</evidence>
<evidence type="ECO:0000313" key="6">
    <source>
        <dbReference type="Proteomes" id="UP000008635"/>
    </source>
</evidence>
<reference evidence="6" key="2">
    <citation type="submission" date="2011-01" db="EMBL/GenBank/DDBJ databases">
        <title>The complete genome of Deinococcus maricopensis DSM 21211.</title>
        <authorList>
            <consortium name="US DOE Joint Genome Institute (JGI-PGF)"/>
            <person name="Lucas S."/>
            <person name="Copeland A."/>
            <person name="Lapidus A."/>
            <person name="Goodwin L."/>
            <person name="Pitluck S."/>
            <person name="Kyrpides N."/>
            <person name="Mavromatis K."/>
            <person name="Pagani I."/>
            <person name="Ivanova N."/>
            <person name="Ovchinnikova G."/>
            <person name="Zeytun A."/>
            <person name="Detter J.C."/>
            <person name="Han C."/>
            <person name="Land M."/>
            <person name="Hauser L."/>
            <person name="Markowitz V."/>
            <person name="Cheng J.-F."/>
            <person name="Hugenholtz P."/>
            <person name="Woyke T."/>
            <person name="Wu D."/>
            <person name="Pukall R."/>
            <person name="Gehrich-Schroeter G."/>
            <person name="Brambilla E."/>
            <person name="Klenk H.-P."/>
            <person name="Eisen J.A."/>
        </authorList>
    </citation>
    <scope>NUCLEOTIDE SEQUENCE [LARGE SCALE GENOMIC DNA]</scope>
    <source>
        <strain evidence="6">DSM 21211 / LMG 22137 / NRRL B-23946 / LB-34</strain>
    </source>
</reference>
<dbReference type="KEGG" id="dmr:Deima_1207"/>
<dbReference type="InterPro" id="IPR050072">
    <property type="entry name" value="Peptidase_M20A"/>
</dbReference>
<dbReference type="RefSeq" id="WP_013556363.1">
    <property type="nucleotide sequence ID" value="NC_014958.1"/>
</dbReference>
<evidence type="ECO:0000259" key="4">
    <source>
        <dbReference type="Pfam" id="PF07687"/>
    </source>
</evidence>
<feature type="domain" description="Peptidase M20 dimerisation" evidence="4">
    <location>
        <begin position="173"/>
        <end position="266"/>
    </location>
</feature>
<accession>E8U719</accession>
<keyword evidence="5" id="KW-0645">Protease</keyword>
<dbReference type="Gene3D" id="3.30.70.360">
    <property type="match status" value="1"/>
</dbReference>
<evidence type="ECO:0000256" key="2">
    <source>
        <dbReference type="ARBA" id="ARBA00022801"/>
    </source>
</evidence>
<dbReference type="SUPFAM" id="SSF55031">
    <property type="entry name" value="Bacterial exopeptidase dimerisation domain"/>
    <property type="match status" value="1"/>
</dbReference>
<dbReference type="SUPFAM" id="SSF53187">
    <property type="entry name" value="Zn-dependent exopeptidases"/>
    <property type="match status" value="1"/>
</dbReference>
<proteinExistence type="predicted"/>
<dbReference type="GO" id="GO:0046872">
    <property type="term" value="F:metal ion binding"/>
    <property type="evidence" value="ECO:0007669"/>
    <property type="project" value="UniProtKB-KW"/>
</dbReference>
<dbReference type="EC" id="3.4.17.11" evidence="5"/>
<dbReference type="InterPro" id="IPR036264">
    <property type="entry name" value="Bact_exopeptidase_dim_dom"/>
</dbReference>
<keyword evidence="1" id="KW-0479">Metal-binding</keyword>
<dbReference type="GO" id="GO:0004180">
    <property type="term" value="F:carboxypeptidase activity"/>
    <property type="evidence" value="ECO:0007669"/>
    <property type="project" value="UniProtKB-KW"/>
</dbReference>
<keyword evidence="2 5" id="KW-0378">Hydrolase</keyword>
<evidence type="ECO:0000256" key="3">
    <source>
        <dbReference type="PIRSR" id="PIRSR037238-1"/>
    </source>
</evidence>
<protein>
    <submittedName>
        <fullName evidence="5">Glutamate carboxypeptidase</fullName>
        <ecNumber evidence="5">3.4.17.11</ecNumber>
    </submittedName>
</protein>
<dbReference type="Gene3D" id="3.40.630.10">
    <property type="entry name" value="Zn peptidases"/>
    <property type="match status" value="1"/>
</dbReference>
<feature type="active site" description="Proton acceptor" evidence="3">
    <location>
        <position position="137"/>
    </location>
</feature>
<feature type="active site" evidence="3">
    <location>
        <position position="79"/>
    </location>
</feature>
<dbReference type="Pfam" id="PF01546">
    <property type="entry name" value="Peptidase_M20"/>
    <property type="match status" value="1"/>
</dbReference>
<name>E8U719_DEIML</name>
<dbReference type="Proteomes" id="UP000008635">
    <property type="component" value="Chromosome"/>
</dbReference>
<dbReference type="AlphaFoldDB" id="E8U719"/>
<dbReference type="PIRSF" id="PIRSF037238">
    <property type="entry name" value="Carboxypeptidase_G2"/>
    <property type="match status" value="1"/>
</dbReference>
<organism evidence="5 6">
    <name type="scientific">Deinococcus maricopensis (strain DSM 21211 / LMG 22137 / NRRL B-23946 / LB-34)</name>
    <dbReference type="NCBI Taxonomy" id="709986"/>
    <lineage>
        <taxon>Bacteria</taxon>
        <taxon>Thermotogati</taxon>
        <taxon>Deinococcota</taxon>
        <taxon>Deinococci</taxon>
        <taxon>Deinococcales</taxon>
        <taxon>Deinococcaceae</taxon>
        <taxon>Deinococcus</taxon>
    </lineage>
</organism>